<reference evidence="2 3" key="1">
    <citation type="journal article" date="2024" name="G3 (Bethesda)">
        <title>Genome assembly of Hibiscus sabdariffa L. provides insights into metabolisms of medicinal natural products.</title>
        <authorList>
            <person name="Kim T."/>
        </authorList>
    </citation>
    <scope>NUCLEOTIDE SEQUENCE [LARGE SCALE GENOMIC DNA]</scope>
    <source>
        <strain evidence="2">TK-2024</strain>
        <tissue evidence="2">Old leaves</tissue>
    </source>
</reference>
<evidence type="ECO:0000256" key="1">
    <source>
        <dbReference type="SAM" id="MobiDB-lite"/>
    </source>
</evidence>
<organism evidence="2 3">
    <name type="scientific">Hibiscus sabdariffa</name>
    <name type="common">roselle</name>
    <dbReference type="NCBI Taxonomy" id="183260"/>
    <lineage>
        <taxon>Eukaryota</taxon>
        <taxon>Viridiplantae</taxon>
        <taxon>Streptophyta</taxon>
        <taxon>Embryophyta</taxon>
        <taxon>Tracheophyta</taxon>
        <taxon>Spermatophyta</taxon>
        <taxon>Magnoliopsida</taxon>
        <taxon>eudicotyledons</taxon>
        <taxon>Gunneridae</taxon>
        <taxon>Pentapetalae</taxon>
        <taxon>rosids</taxon>
        <taxon>malvids</taxon>
        <taxon>Malvales</taxon>
        <taxon>Malvaceae</taxon>
        <taxon>Malvoideae</taxon>
        <taxon>Hibiscus</taxon>
    </lineage>
</organism>
<gene>
    <name evidence="2" type="ORF">V6N11_070142</name>
</gene>
<feature type="compositionally biased region" description="Acidic residues" evidence="1">
    <location>
        <begin position="1"/>
        <end position="10"/>
    </location>
</feature>
<name>A0ABR2QE48_9ROSI</name>
<protein>
    <submittedName>
        <fullName evidence="2">Uncharacterized protein</fullName>
    </submittedName>
</protein>
<evidence type="ECO:0000313" key="3">
    <source>
        <dbReference type="Proteomes" id="UP001396334"/>
    </source>
</evidence>
<accession>A0ABR2QE48</accession>
<dbReference type="Proteomes" id="UP001396334">
    <property type="component" value="Unassembled WGS sequence"/>
</dbReference>
<keyword evidence="3" id="KW-1185">Reference proteome</keyword>
<evidence type="ECO:0000313" key="2">
    <source>
        <dbReference type="EMBL" id="KAK8998963.1"/>
    </source>
</evidence>
<comment type="caution">
    <text evidence="2">The sequence shown here is derived from an EMBL/GenBank/DDBJ whole genome shotgun (WGS) entry which is preliminary data.</text>
</comment>
<dbReference type="EMBL" id="JBBPBN010000040">
    <property type="protein sequence ID" value="KAK8998963.1"/>
    <property type="molecule type" value="Genomic_DNA"/>
</dbReference>
<proteinExistence type="predicted"/>
<feature type="region of interest" description="Disordered" evidence="1">
    <location>
        <begin position="1"/>
        <end position="22"/>
    </location>
</feature>
<sequence length="83" mass="9218">MGGGSDDGDNDNNRMRDSLRSGNDIFSLFGEGRPMNQGPRKAPPMENALPYASNFVKLQRLTAYFNLYLNGHGVQLIYRCCSS</sequence>